<comment type="similarity">
    <text evidence="1 5">Belongs to the metallophosphoesterase superfamily. Purple acid phosphatase family.</text>
</comment>
<keyword evidence="2 5" id="KW-0732">Signal</keyword>
<comment type="catalytic activity">
    <reaction evidence="5">
        <text>a phosphate monoester + H2O = an alcohol + phosphate</text>
        <dbReference type="Rhea" id="RHEA:15017"/>
        <dbReference type="ChEBI" id="CHEBI:15377"/>
        <dbReference type="ChEBI" id="CHEBI:30879"/>
        <dbReference type="ChEBI" id="CHEBI:43474"/>
        <dbReference type="ChEBI" id="CHEBI:67140"/>
        <dbReference type="EC" id="3.1.3.2"/>
    </reaction>
</comment>
<name>A0A7S0WT41_9CHLO</name>
<feature type="domain" description="Purple acid phosphatase C-terminal" evidence="8">
    <location>
        <begin position="395"/>
        <end position="454"/>
    </location>
</feature>
<dbReference type="InterPro" id="IPR008963">
    <property type="entry name" value="Purple_acid_Pase-like_N"/>
</dbReference>
<feature type="compositionally biased region" description="Polar residues" evidence="6">
    <location>
        <begin position="483"/>
        <end position="492"/>
    </location>
</feature>
<dbReference type="AlphaFoldDB" id="A0A7S0WT41"/>
<evidence type="ECO:0000313" key="10">
    <source>
        <dbReference type="EMBL" id="CAD8682832.1"/>
    </source>
</evidence>
<feature type="signal peptide" evidence="5">
    <location>
        <begin position="1"/>
        <end position="20"/>
    </location>
</feature>
<dbReference type="Pfam" id="PF00149">
    <property type="entry name" value="Metallophos"/>
    <property type="match status" value="1"/>
</dbReference>
<protein>
    <recommendedName>
        <fullName evidence="5">Purple acid phosphatase</fullName>
        <ecNumber evidence="5">3.1.3.2</ecNumber>
    </recommendedName>
</protein>
<keyword evidence="4" id="KW-0325">Glycoprotein</keyword>
<dbReference type="GO" id="GO:0046872">
    <property type="term" value="F:metal ion binding"/>
    <property type="evidence" value="ECO:0007669"/>
    <property type="project" value="InterPro"/>
</dbReference>
<dbReference type="InterPro" id="IPR015914">
    <property type="entry name" value="PAPs_N"/>
</dbReference>
<feature type="domain" description="Calcineurin-like phosphoesterase" evidence="7">
    <location>
        <begin position="171"/>
        <end position="379"/>
    </location>
</feature>
<evidence type="ECO:0000259" key="9">
    <source>
        <dbReference type="Pfam" id="PF16656"/>
    </source>
</evidence>
<evidence type="ECO:0000259" key="7">
    <source>
        <dbReference type="Pfam" id="PF00149"/>
    </source>
</evidence>
<dbReference type="InterPro" id="IPR025733">
    <property type="entry name" value="PAPs_C"/>
</dbReference>
<accession>A0A7S0WT41</accession>
<organism evidence="10">
    <name type="scientific">Pyramimonas obovata</name>
    <dbReference type="NCBI Taxonomy" id="1411642"/>
    <lineage>
        <taxon>Eukaryota</taxon>
        <taxon>Viridiplantae</taxon>
        <taxon>Chlorophyta</taxon>
        <taxon>Pyramimonadophyceae</taxon>
        <taxon>Pyramimonadales</taxon>
        <taxon>Pyramimonadaceae</taxon>
        <taxon>Pyramimonas</taxon>
        <taxon>Pyramimonas incertae sedis</taxon>
    </lineage>
</organism>
<dbReference type="InterPro" id="IPR041792">
    <property type="entry name" value="MPP_PAP"/>
</dbReference>
<dbReference type="SUPFAM" id="SSF49363">
    <property type="entry name" value="Purple acid phosphatase, N-terminal domain"/>
    <property type="match status" value="1"/>
</dbReference>
<feature type="compositionally biased region" description="Low complexity" evidence="6">
    <location>
        <begin position="470"/>
        <end position="481"/>
    </location>
</feature>
<keyword evidence="3 5" id="KW-0378">Hydrolase</keyword>
<dbReference type="Pfam" id="PF14008">
    <property type="entry name" value="Metallophos_C"/>
    <property type="match status" value="1"/>
</dbReference>
<dbReference type="CDD" id="cd00839">
    <property type="entry name" value="MPP_PAPs"/>
    <property type="match status" value="1"/>
</dbReference>
<feature type="domain" description="Purple acid phosphatase N-terminal" evidence="9">
    <location>
        <begin position="52"/>
        <end position="160"/>
    </location>
</feature>
<dbReference type="InterPro" id="IPR039331">
    <property type="entry name" value="PAPs-like"/>
</dbReference>
<evidence type="ECO:0000256" key="5">
    <source>
        <dbReference type="RuleBase" id="RU361203"/>
    </source>
</evidence>
<dbReference type="SUPFAM" id="SSF56300">
    <property type="entry name" value="Metallo-dependent phosphatases"/>
    <property type="match status" value="1"/>
</dbReference>
<feature type="region of interest" description="Disordered" evidence="6">
    <location>
        <begin position="470"/>
        <end position="504"/>
    </location>
</feature>
<dbReference type="EC" id="3.1.3.2" evidence="5"/>
<gene>
    <name evidence="10" type="ORF">POBO1169_LOCUS16115</name>
</gene>
<dbReference type="InterPro" id="IPR029052">
    <property type="entry name" value="Metallo-depent_PP-like"/>
</dbReference>
<dbReference type="Gene3D" id="3.60.21.10">
    <property type="match status" value="1"/>
</dbReference>
<dbReference type="GO" id="GO:0003993">
    <property type="term" value="F:acid phosphatase activity"/>
    <property type="evidence" value="ECO:0007669"/>
    <property type="project" value="UniProtKB-EC"/>
</dbReference>
<evidence type="ECO:0000256" key="2">
    <source>
        <dbReference type="ARBA" id="ARBA00022729"/>
    </source>
</evidence>
<feature type="chain" id="PRO_5031597629" description="Purple acid phosphatase" evidence="5">
    <location>
        <begin position="21"/>
        <end position="504"/>
    </location>
</feature>
<sequence>MLSTSVRCLTASLLATLALAGEGFTSLYTRPDRSAALPLSHERLVGSQNDDPEQVHIALAGEGEMTVSWVTPNRDVETDTRVHYWLDQSNQDVREGDRERDPIVEMVAFGNNETYSCGDQQCPSGYTSGVVHHAILKGLLPTSTYTYRIGGSERTLSFKTAPEPGPNVPFKYTLVGDLGQTWHSLITVEHMKASSVDGLIMHIGDLSYADGYQPRWDTYGRLVEHLAARVPWMTTCGNHEVEQGVGPLAANNTDLFLAYNTRYHMPPLADPSQPPADLAAEGPNNNFYRLRHGSTLWLMLGSYVDFTEGSTQYKWLQAELAAVDRAATPWVFVGSHAPWYNSNTVHANEYEGEGMRKVMERLLYDAGVDLVFHGHVHSYERSFPSFNLSRDKCGLTYIVIGDGGNREGIAAPWAEPQPEWSAFREGSFGHGTVEVVNSTHAVWRWMRNKDGMADVADELWLDKTQRSATCSSASAKSKPSTRLGLTSQSTKSNKSKLPRSLATE</sequence>
<evidence type="ECO:0000256" key="4">
    <source>
        <dbReference type="ARBA" id="ARBA00023180"/>
    </source>
</evidence>
<evidence type="ECO:0000256" key="6">
    <source>
        <dbReference type="SAM" id="MobiDB-lite"/>
    </source>
</evidence>
<evidence type="ECO:0000256" key="1">
    <source>
        <dbReference type="ARBA" id="ARBA00008723"/>
    </source>
</evidence>
<dbReference type="Pfam" id="PF16656">
    <property type="entry name" value="Pur_ac_phosph_N"/>
    <property type="match status" value="1"/>
</dbReference>
<evidence type="ECO:0000259" key="8">
    <source>
        <dbReference type="Pfam" id="PF14008"/>
    </source>
</evidence>
<evidence type="ECO:0000256" key="3">
    <source>
        <dbReference type="ARBA" id="ARBA00022801"/>
    </source>
</evidence>
<reference evidence="10" key="1">
    <citation type="submission" date="2021-01" db="EMBL/GenBank/DDBJ databases">
        <authorList>
            <person name="Corre E."/>
            <person name="Pelletier E."/>
            <person name="Niang G."/>
            <person name="Scheremetjew M."/>
            <person name="Finn R."/>
            <person name="Kale V."/>
            <person name="Holt S."/>
            <person name="Cochrane G."/>
            <person name="Meng A."/>
            <person name="Brown T."/>
            <person name="Cohen L."/>
        </authorList>
    </citation>
    <scope>NUCLEOTIDE SEQUENCE</scope>
    <source>
        <strain evidence="10">CCMP722</strain>
    </source>
</reference>
<proteinExistence type="inferred from homology"/>
<dbReference type="Gene3D" id="2.60.40.380">
    <property type="entry name" value="Purple acid phosphatase-like, N-terminal"/>
    <property type="match status" value="1"/>
</dbReference>
<dbReference type="EMBL" id="HBFA01031992">
    <property type="protein sequence ID" value="CAD8682832.1"/>
    <property type="molecule type" value="Transcribed_RNA"/>
</dbReference>
<dbReference type="PANTHER" id="PTHR22953:SF153">
    <property type="entry name" value="PURPLE ACID PHOSPHATASE"/>
    <property type="match status" value="1"/>
</dbReference>
<dbReference type="PANTHER" id="PTHR22953">
    <property type="entry name" value="ACID PHOSPHATASE RELATED"/>
    <property type="match status" value="1"/>
</dbReference>
<dbReference type="InterPro" id="IPR004843">
    <property type="entry name" value="Calcineurin-like_PHP"/>
</dbReference>